<dbReference type="EMBL" id="CAEZWI010000114">
    <property type="protein sequence ID" value="CAB4657736.1"/>
    <property type="molecule type" value="Genomic_DNA"/>
</dbReference>
<dbReference type="InterPro" id="IPR013149">
    <property type="entry name" value="ADH-like_C"/>
</dbReference>
<dbReference type="InterPro" id="IPR013154">
    <property type="entry name" value="ADH-like_N"/>
</dbReference>
<accession>A0A6J6L875</accession>
<evidence type="ECO:0000259" key="3">
    <source>
        <dbReference type="SMART" id="SM00829"/>
    </source>
</evidence>
<dbReference type="InterPro" id="IPR036291">
    <property type="entry name" value="NAD(P)-bd_dom_sf"/>
</dbReference>
<name>A0A6J6L875_9ZZZZ</name>
<dbReference type="GO" id="GO:0005829">
    <property type="term" value="C:cytosol"/>
    <property type="evidence" value="ECO:0007669"/>
    <property type="project" value="TreeGrafter"/>
</dbReference>
<feature type="domain" description="Enoyl reductase (ER)" evidence="3">
    <location>
        <begin position="10"/>
        <end position="320"/>
    </location>
</feature>
<dbReference type="InterPro" id="IPR011032">
    <property type="entry name" value="GroES-like_sf"/>
</dbReference>
<dbReference type="GO" id="GO:0035925">
    <property type="term" value="F:mRNA 3'-UTR AU-rich region binding"/>
    <property type="evidence" value="ECO:0007669"/>
    <property type="project" value="TreeGrafter"/>
</dbReference>
<dbReference type="InterPro" id="IPR002364">
    <property type="entry name" value="Quin_OxRdtase/zeta-crystal_CS"/>
</dbReference>
<dbReference type="InterPro" id="IPR047618">
    <property type="entry name" value="QOR-like"/>
</dbReference>
<evidence type="ECO:0000256" key="2">
    <source>
        <dbReference type="ARBA" id="ARBA00023002"/>
    </source>
</evidence>
<dbReference type="Pfam" id="PF00107">
    <property type="entry name" value="ADH_zinc_N"/>
    <property type="match status" value="1"/>
</dbReference>
<reference evidence="4" key="1">
    <citation type="submission" date="2020-05" db="EMBL/GenBank/DDBJ databases">
        <authorList>
            <person name="Chiriac C."/>
            <person name="Salcher M."/>
            <person name="Ghai R."/>
            <person name="Kavagutti S V."/>
        </authorList>
    </citation>
    <scope>NUCLEOTIDE SEQUENCE</scope>
</reference>
<dbReference type="PANTHER" id="PTHR48106">
    <property type="entry name" value="QUINONE OXIDOREDUCTASE PIG3-RELATED"/>
    <property type="match status" value="1"/>
</dbReference>
<evidence type="ECO:0000313" key="4">
    <source>
        <dbReference type="EMBL" id="CAB4657736.1"/>
    </source>
</evidence>
<dbReference type="FunFam" id="3.40.50.720:FF:000053">
    <property type="entry name" value="Quinone oxidoreductase 1"/>
    <property type="match status" value="1"/>
</dbReference>
<dbReference type="Pfam" id="PF08240">
    <property type="entry name" value="ADH_N"/>
    <property type="match status" value="1"/>
</dbReference>
<dbReference type="GO" id="GO:0070402">
    <property type="term" value="F:NADPH binding"/>
    <property type="evidence" value="ECO:0007669"/>
    <property type="project" value="TreeGrafter"/>
</dbReference>
<dbReference type="AlphaFoldDB" id="A0A6J6L875"/>
<dbReference type="SUPFAM" id="SSF51735">
    <property type="entry name" value="NAD(P)-binding Rossmann-fold domains"/>
    <property type="match status" value="1"/>
</dbReference>
<keyword evidence="2" id="KW-0560">Oxidoreductase</keyword>
<dbReference type="Gene3D" id="3.40.50.720">
    <property type="entry name" value="NAD(P)-binding Rossmann-like Domain"/>
    <property type="match status" value="1"/>
</dbReference>
<dbReference type="GO" id="GO:0003960">
    <property type="term" value="F:quinone reductase (NADPH) activity"/>
    <property type="evidence" value="ECO:0007669"/>
    <property type="project" value="InterPro"/>
</dbReference>
<proteinExistence type="predicted"/>
<dbReference type="CDD" id="cd05286">
    <property type="entry name" value="QOR2"/>
    <property type="match status" value="1"/>
</dbReference>
<keyword evidence="1" id="KW-0521">NADP</keyword>
<dbReference type="GO" id="GO:0008270">
    <property type="term" value="F:zinc ion binding"/>
    <property type="evidence" value="ECO:0007669"/>
    <property type="project" value="InterPro"/>
</dbReference>
<dbReference type="InterPro" id="IPR020843">
    <property type="entry name" value="ER"/>
</dbReference>
<dbReference type="PROSITE" id="PS01162">
    <property type="entry name" value="QOR_ZETA_CRYSTAL"/>
    <property type="match status" value="1"/>
</dbReference>
<dbReference type="SUPFAM" id="SSF50129">
    <property type="entry name" value="GroES-like"/>
    <property type="match status" value="1"/>
</dbReference>
<sequence length="322" mass="33437">MLAIQVDQPGGPEVLKVADLPVPVCGPGQLIVELAFSGVNFIDIYQRQGIYPMPSPYVPGLEGSGVVTEVGSAVQGFSVGDKVAWPSSLGSYSQIHAVNAASVVKVPEGVSLDVACAAMLQGMTAHYLIASLYEIKPGDTALVHAAAGGVGQLLCQMISNRGATVIGTASTAEKAEIARTAGASQVIRYDIEDVAAKAKELTNGIGVDVVYDGVGQATFEGSLASLKRRGMMALFGGASGMVPAFDLQALSRMGSLFVTRPTLADYIAGPGEMQWRADEIFAEHLAGKLNFAIGNTYALQDAKDAHTDLAARKTTGKLLLVP</sequence>
<evidence type="ECO:0000256" key="1">
    <source>
        <dbReference type="ARBA" id="ARBA00022857"/>
    </source>
</evidence>
<gene>
    <name evidence="4" type="ORF">UFOPK2237_00881</name>
</gene>
<protein>
    <submittedName>
        <fullName evidence="4">Unannotated protein</fullName>
    </submittedName>
</protein>
<organism evidence="4">
    <name type="scientific">freshwater metagenome</name>
    <dbReference type="NCBI Taxonomy" id="449393"/>
    <lineage>
        <taxon>unclassified sequences</taxon>
        <taxon>metagenomes</taxon>
        <taxon>ecological metagenomes</taxon>
    </lineage>
</organism>
<dbReference type="Gene3D" id="3.90.180.10">
    <property type="entry name" value="Medium-chain alcohol dehydrogenases, catalytic domain"/>
    <property type="match status" value="1"/>
</dbReference>
<dbReference type="SMART" id="SM00829">
    <property type="entry name" value="PKS_ER"/>
    <property type="match status" value="1"/>
</dbReference>
<dbReference type="PANTHER" id="PTHR48106:SF13">
    <property type="entry name" value="QUINONE OXIDOREDUCTASE-RELATED"/>
    <property type="match status" value="1"/>
</dbReference>